<dbReference type="EnsemblFungi" id="MAPG_03492T0">
    <property type="protein sequence ID" value="MAPG_03492T0"/>
    <property type="gene ID" value="MAPG_03492"/>
</dbReference>
<dbReference type="OrthoDB" id="5228949at2759"/>
<accession>A0A0C4DU57</accession>
<dbReference type="eggNOG" id="ENOG502RN0B">
    <property type="taxonomic scope" value="Eukaryota"/>
</dbReference>
<proteinExistence type="predicted"/>
<sequence>MAVPLMTPNLSQNPCEEATLDTLIVDFGLPSKECWRSCLREWAFGRHAKAAFLEYRTDFLFPITAALQEPPVPMPDEVANMELKTCHILGGIDKTGFTAQDHALRFCFELLHGAGPHRVWNPLCDALPPKKASNDRVDFFGPITAAGLDRELKKLGRVQEPPPEPKLIRAAVEVLRAWTEEWRIKSPDYPALLQSNMPPLSEKPAGPSIEPTKAQAGRSLRMTKSRAARLEPCKALPDIRKKHDMYNFSPTWALCHSSFTFSPSRSYFPSLMLAMAKPTWRPARRVLPQG</sequence>
<dbReference type="AlphaFoldDB" id="A0A0C4DU57"/>
<reference evidence="2" key="2">
    <citation type="submission" date="2010-05" db="EMBL/GenBank/DDBJ databases">
        <title>The Genome Sequence of Magnaporthe poae strain ATCC 64411.</title>
        <authorList>
            <consortium name="The Broad Institute Genome Sequencing Platform"/>
            <consortium name="Broad Institute Genome Sequencing Center for Infectious Disease"/>
            <person name="Ma L.-J."/>
            <person name="Dead R."/>
            <person name="Young S."/>
            <person name="Zeng Q."/>
            <person name="Koehrsen M."/>
            <person name="Alvarado L."/>
            <person name="Berlin A."/>
            <person name="Chapman S.B."/>
            <person name="Chen Z."/>
            <person name="Freedman E."/>
            <person name="Gellesch M."/>
            <person name="Goldberg J."/>
            <person name="Griggs A."/>
            <person name="Gujja S."/>
            <person name="Heilman E.R."/>
            <person name="Heiman D."/>
            <person name="Hepburn T."/>
            <person name="Howarth C."/>
            <person name="Jen D."/>
            <person name="Larson L."/>
            <person name="Mehta T."/>
            <person name="Neiman D."/>
            <person name="Pearson M."/>
            <person name="Roberts A."/>
            <person name="Saif S."/>
            <person name="Shea T."/>
            <person name="Shenoy N."/>
            <person name="Sisk P."/>
            <person name="Stolte C."/>
            <person name="Sykes S."/>
            <person name="Walk T."/>
            <person name="White J."/>
            <person name="Yandava C."/>
            <person name="Haas B."/>
            <person name="Nusbaum C."/>
            <person name="Birren B."/>
        </authorList>
    </citation>
    <scope>NUCLEOTIDE SEQUENCE</scope>
    <source>
        <strain evidence="2">ATCC 64411</strain>
    </source>
</reference>
<organism evidence="3 4">
    <name type="scientific">Magnaporthiopsis poae (strain ATCC 64411 / 73-15)</name>
    <name type="common">Kentucky bluegrass fungus</name>
    <name type="synonym">Magnaporthe poae</name>
    <dbReference type="NCBI Taxonomy" id="644358"/>
    <lineage>
        <taxon>Eukaryota</taxon>
        <taxon>Fungi</taxon>
        <taxon>Dikarya</taxon>
        <taxon>Ascomycota</taxon>
        <taxon>Pezizomycotina</taxon>
        <taxon>Sordariomycetes</taxon>
        <taxon>Sordariomycetidae</taxon>
        <taxon>Magnaporthales</taxon>
        <taxon>Magnaporthaceae</taxon>
        <taxon>Magnaporthiopsis</taxon>
    </lineage>
</organism>
<reference evidence="3" key="4">
    <citation type="journal article" date="2015" name="G3 (Bethesda)">
        <title>Genome sequences of three phytopathogenic species of the Magnaporthaceae family of fungi.</title>
        <authorList>
            <person name="Okagaki L.H."/>
            <person name="Nunes C.C."/>
            <person name="Sailsbery J."/>
            <person name="Clay B."/>
            <person name="Brown D."/>
            <person name="John T."/>
            <person name="Oh Y."/>
            <person name="Young N."/>
            <person name="Fitzgerald M."/>
            <person name="Haas B.J."/>
            <person name="Zeng Q."/>
            <person name="Young S."/>
            <person name="Adiconis X."/>
            <person name="Fan L."/>
            <person name="Levin J.Z."/>
            <person name="Mitchell T.K."/>
            <person name="Okubara P.A."/>
            <person name="Farman M.L."/>
            <person name="Kohn L.M."/>
            <person name="Birren B."/>
            <person name="Ma L.-J."/>
            <person name="Dean R.A."/>
        </authorList>
    </citation>
    <scope>NUCLEOTIDE SEQUENCE</scope>
    <source>
        <strain evidence="3">ATCC 64411 / 73-15</strain>
    </source>
</reference>
<dbReference type="OMA" id="MPDEVAN"/>
<name>A0A0C4DU57_MAGP6</name>
<keyword evidence="4" id="KW-1185">Reference proteome</keyword>
<evidence type="ECO:0000313" key="2">
    <source>
        <dbReference type="EMBL" id="KLU84450.1"/>
    </source>
</evidence>
<evidence type="ECO:0000256" key="1">
    <source>
        <dbReference type="SAM" id="MobiDB-lite"/>
    </source>
</evidence>
<reference evidence="2" key="3">
    <citation type="submission" date="2011-03" db="EMBL/GenBank/DDBJ databases">
        <title>Annotation of Magnaporthe poae ATCC 64411.</title>
        <authorList>
            <person name="Ma L.-J."/>
            <person name="Dead R."/>
            <person name="Young S.K."/>
            <person name="Zeng Q."/>
            <person name="Gargeya S."/>
            <person name="Fitzgerald M."/>
            <person name="Haas B."/>
            <person name="Abouelleil A."/>
            <person name="Alvarado L."/>
            <person name="Arachchi H.M."/>
            <person name="Berlin A."/>
            <person name="Brown A."/>
            <person name="Chapman S.B."/>
            <person name="Chen Z."/>
            <person name="Dunbar C."/>
            <person name="Freedman E."/>
            <person name="Gearin G."/>
            <person name="Gellesch M."/>
            <person name="Goldberg J."/>
            <person name="Griggs A."/>
            <person name="Gujja S."/>
            <person name="Heiman D."/>
            <person name="Howarth C."/>
            <person name="Larson L."/>
            <person name="Lui A."/>
            <person name="MacDonald P.J.P."/>
            <person name="Mehta T."/>
            <person name="Montmayeur A."/>
            <person name="Murphy C."/>
            <person name="Neiman D."/>
            <person name="Pearson M."/>
            <person name="Priest M."/>
            <person name="Roberts A."/>
            <person name="Saif S."/>
            <person name="Shea T."/>
            <person name="Shenoy N."/>
            <person name="Sisk P."/>
            <person name="Stolte C."/>
            <person name="Sykes S."/>
            <person name="Yandava C."/>
            <person name="Wortman J."/>
            <person name="Nusbaum C."/>
            <person name="Birren B."/>
        </authorList>
    </citation>
    <scope>NUCLEOTIDE SEQUENCE</scope>
    <source>
        <strain evidence="2">ATCC 64411</strain>
    </source>
</reference>
<reference evidence="3" key="5">
    <citation type="submission" date="2015-06" db="UniProtKB">
        <authorList>
            <consortium name="EnsemblFungi"/>
        </authorList>
    </citation>
    <scope>IDENTIFICATION</scope>
    <source>
        <strain evidence="3">ATCC 64411</strain>
    </source>
</reference>
<gene>
    <name evidence="2" type="ORF">MAPG_03492</name>
</gene>
<reference evidence="4" key="1">
    <citation type="submission" date="2010-05" db="EMBL/GenBank/DDBJ databases">
        <title>The genome sequence of Magnaporthe poae strain ATCC 64411.</title>
        <authorList>
            <person name="Ma L.-J."/>
            <person name="Dead R."/>
            <person name="Young S."/>
            <person name="Zeng Q."/>
            <person name="Koehrsen M."/>
            <person name="Alvarado L."/>
            <person name="Berlin A."/>
            <person name="Chapman S.B."/>
            <person name="Chen Z."/>
            <person name="Freedman E."/>
            <person name="Gellesch M."/>
            <person name="Goldberg J."/>
            <person name="Griggs A."/>
            <person name="Gujja S."/>
            <person name="Heilman E.R."/>
            <person name="Heiman D."/>
            <person name="Hepburn T."/>
            <person name="Howarth C."/>
            <person name="Jen D."/>
            <person name="Larson L."/>
            <person name="Mehta T."/>
            <person name="Neiman D."/>
            <person name="Pearson M."/>
            <person name="Roberts A."/>
            <person name="Saif S."/>
            <person name="Shea T."/>
            <person name="Shenoy N."/>
            <person name="Sisk P."/>
            <person name="Stolte C."/>
            <person name="Sykes S."/>
            <person name="Walk T."/>
            <person name="White J."/>
            <person name="Yandava C."/>
            <person name="Haas B."/>
            <person name="Nusbaum C."/>
            <person name="Birren B."/>
        </authorList>
    </citation>
    <scope>NUCLEOTIDE SEQUENCE [LARGE SCALE GENOMIC DNA]</scope>
    <source>
        <strain evidence="4">ATCC 64411 / 73-15</strain>
    </source>
</reference>
<dbReference type="EMBL" id="ADBL01000836">
    <property type="status" value="NOT_ANNOTATED_CDS"/>
    <property type="molecule type" value="Genomic_DNA"/>
</dbReference>
<dbReference type="Proteomes" id="UP000011715">
    <property type="component" value="Unassembled WGS sequence"/>
</dbReference>
<protein>
    <submittedName>
        <fullName evidence="2 3">Uncharacterized protein</fullName>
    </submittedName>
</protein>
<dbReference type="EMBL" id="GL876967">
    <property type="protein sequence ID" value="KLU84450.1"/>
    <property type="molecule type" value="Genomic_DNA"/>
</dbReference>
<feature type="region of interest" description="Disordered" evidence="1">
    <location>
        <begin position="201"/>
        <end position="224"/>
    </location>
</feature>
<evidence type="ECO:0000313" key="3">
    <source>
        <dbReference type="EnsemblFungi" id="MAPG_03492T0"/>
    </source>
</evidence>
<dbReference type="VEuPathDB" id="FungiDB:MAPG_03492"/>
<evidence type="ECO:0000313" key="4">
    <source>
        <dbReference type="Proteomes" id="UP000011715"/>
    </source>
</evidence>